<dbReference type="Proteomes" id="UP001212421">
    <property type="component" value="Chromosome"/>
</dbReference>
<dbReference type="RefSeq" id="WP_281534447.1">
    <property type="nucleotide sequence ID" value="NZ_CP075584.1"/>
</dbReference>
<proteinExistence type="predicted"/>
<organism evidence="2 3">
    <name type="scientific">Cryobacterium breve</name>
    <dbReference type="NCBI Taxonomy" id="1259258"/>
    <lineage>
        <taxon>Bacteria</taxon>
        <taxon>Bacillati</taxon>
        <taxon>Actinomycetota</taxon>
        <taxon>Actinomycetes</taxon>
        <taxon>Micrococcales</taxon>
        <taxon>Microbacteriaceae</taxon>
        <taxon>Cryobacterium</taxon>
    </lineage>
</organism>
<evidence type="ECO:0000313" key="3">
    <source>
        <dbReference type="Proteomes" id="UP001212421"/>
    </source>
</evidence>
<feature type="region of interest" description="Disordered" evidence="1">
    <location>
        <begin position="188"/>
        <end position="230"/>
    </location>
</feature>
<feature type="compositionally biased region" description="Basic residues" evidence="1">
    <location>
        <begin position="218"/>
        <end position="230"/>
    </location>
</feature>
<evidence type="ECO:0008006" key="4">
    <source>
        <dbReference type="Google" id="ProtNLM"/>
    </source>
</evidence>
<dbReference type="EMBL" id="CP075584">
    <property type="protein sequence ID" value="WBM79834.1"/>
    <property type="molecule type" value="Genomic_DNA"/>
</dbReference>
<protein>
    <recommendedName>
        <fullName evidence="4">DUF222 domain-containing protein</fullName>
    </recommendedName>
</protein>
<name>A0ABY7NBF0_9MICO</name>
<evidence type="ECO:0000313" key="2">
    <source>
        <dbReference type="EMBL" id="WBM79834.1"/>
    </source>
</evidence>
<evidence type="ECO:0000256" key="1">
    <source>
        <dbReference type="SAM" id="MobiDB-lite"/>
    </source>
</evidence>
<sequence length="230" mass="25031">MTEDLIDALASDYRWAVAWLARQRMAEAVTDRSSAVFATHTLGGPATAFARIAEDLDRAISEHIPQTAERMLRLQRRLAWTFSAELEIFDGSLAGYVDQIDAASDGDIAETDYLLTLGPDAQAPQRLLPAVDLLPRRTGPQRRRRLPDPVVPAGRSAYQAFLPGAPRPPAPQRVPVWSLLLGRVHRAHPGKRPRRLPCGSVRGSGGSGGLARRSGCAPRHRLAGTRRVGA</sequence>
<keyword evidence="3" id="KW-1185">Reference proteome</keyword>
<accession>A0ABY7NBF0</accession>
<reference evidence="2 3" key="1">
    <citation type="submission" date="2021-05" db="EMBL/GenBank/DDBJ databases">
        <authorList>
            <person name="Kumar R."/>
            <person name="Kumar A."/>
            <person name="Mukhia S."/>
        </authorList>
    </citation>
    <scope>NUCLEOTIDE SEQUENCE [LARGE SCALE GENOMIC DNA]</scope>
    <source>
        <strain evidence="2 3">ERMR7:08</strain>
    </source>
</reference>
<gene>
    <name evidence="2" type="ORF">KIV56_16945</name>
</gene>